<dbReference type="AlphaFoldDB" id="A0A8T2XHA8"/>
<keyword evidence="3" id="KW-1185">Reference proteome</keyword>
<dbReference type="Pfam" id="PF03470">
    <property type="entry name" value="zf-XS"/>
    <property type="match status" value="1"/>
</dbReference>
<feature type="domain" description="Zinc finger-XS" evidence="1">
    <location>
        <begin position="94"/>
        <end position="133"/>
    </location>
</feature>
<dbReference type="Proteomes" id="UP000807159">
    <property type="component" value="Chromosome 13"/>
</dbReference>
<dbReference type="InterPro" id="IPR045177">
    <property type="entry name" value="FDM1-5/IDN2"/>
</dbReference>
<protein>
    <recommendedName>
        <fullName evidence="1">Zinc finger-XS domain-containing protein</fullName>
    </recommendedName>
</protein>
<dbReference type="PANTHER" id="PTHR21596:SF23">
    <property type="entry name" value="FACTOR OF DNA METHYLATION 4"/>
    <property type="match status" value="1"/>
</dbReference>
<name>A0A8T2XHA8_POPDE</name>
<dbReference type="PANTHER" id="PTHR21596">
    <property type="entry name" value="RIBONUCLEASE P SUBUNIT P38"/>
    <property type="match status" value="1"/>
</dbReference>
<dbReference type="GO" id="GO:0080188">
    <property type="term" value="P:gene silencing by siRNA-directed DNA methylation"/>
    <property type="evidence" value="ECO:0007669"/>
    <property type="project" value="InterPro"/>
</dbReference>
<reference evidence="2" key="1">
    <citation type="journal article" date="2021" name="J. Hered.">
        <title>Genome Assembly of Salicaceae Populus deltoides (Eastern Cottonwood) I-69 Based on Nanopore Sequencing and Hi-C Technologies.</title>
        <authorList>
            <person name="Bai S."/>
            <person name="Wu H."/>
            <person name="Zhang J."/>
            <person name="Pan Z."/>
            <person name="Zhao W."/>
            <person name="Li Z."/>
            <person name="Tong C."/>
        </authorList>
    </citation>
    <scope>NUCLEOTIDE SEQUENCE</scope>
    <source>
        <tissue evidence="2">Leaf</tissue>
    </source>
</reference>
<gene>
    <name evidence="2" type="ORF">H0E87_023612</name>
</gene>
<proteinExistence type="predicted"/>
<evidence type="ECO:0000313" key="3">
    <source>
        <dbReference type="Proteomes" id="UP000807159"/>
    </source>
</evidence>
<evidence type="ECO:0000259" key="1">
    <source>
        <dbReference type="Pfam" id="PF03470"/>
    </source>
</evidence>
<evidence type="ECO:0000313" key="2">
    <source>
        <dbReference type="EMBL" id="KAH8491551.1"/>
    </source>
</evidence>
<organism evidence="2 3">
    <name type="scientific">Populus deltoides</name>
    <name type="common">Eastern poplar</name>
    <name type="synonym">Eastern cottonwood</name>
    <dbReference type="NCBI Taxonomy" id="3696"/>
    <lineage>
        <taxon>Eukaryota</taxon>
        <taxon>Viridiplantae</taxon>
        <taxon>Streptophyta</taxon>
        <taxon>Embryophyta</taxon>
        <taxon>Tracheophyta</taxon>
        <taxon>Spermatophyta</taxon>
        <taxon>Magnoliopsida</taxon>
        <taxon>eudicotyledons</taxon>
        <taxon>Gunneridae</taxon>
        <taxon>Pentapetalae</taxon>
        <taxon>rosids</taxon>
        <taxon>fabids</taxon>
        <taxon>Malpighiales</taxon>
        <taxon>Salicaceae</taxon>
        <taxon>Saliceae</taxon>
        <taxon>Populus</taxon>
    </lineage>
</organism>
<dbReference type="EMBL" id="JACEGQ020000013">
    <property type="protein sequence ID" value="KAH8491551.1"/>
    <property type="molecule type" value="Genomic_DNA"/>
</dbReference>
<sequence length="145" mass="17345">MESQEVERASTISDGKEQNSKEVVIYNNHSIPFFDQESNITVSVLTSLGGLVMSLRSQERNIRESEFYRYEERHYKDLKKERIRVRVSGSFYKCRYCHGRDYHLWEFLQHAYDLGRGSKRETLKEKAQHLALARYIQRHLDVKDR</sequence>
<accession>A0A8T2XHA8</accession>
<dbReference type="InterPro" id="IPR005381">
    <property type="entry name" value="Znf-XS_domain"/>
</dbReference>
<comment type="caution">
    <text evidence="2">The sequence shown here is derived from an EMBL/GenBank/DDBJ whole genome shotgun (WGS) entry which is preliminary data.</text>
</comment>